<dbReference type="PATRIC" id="fig|1423749.3.peg.1276"/>
<evidence type="ECO:0000256" key="2">
    <source>
        <dbReference type="SAM" id="Phobius"/>
    </source>
</evidence>
<organism evidence="3 4">
    <name type="scientific">Limosilactobacillus gastricus DSM 16045</name>
    <dbReference type="NCBI Taxonomy" id="1423749"/>
    <lineage>
        <taxon>Bacteria</taxon>
        <taxon>Bacillati</taxon>
        <taxon>Bacillota</taxon>
        <taxon>Bacilli</taxon>
        <taxon>Lactobacillales</taxon>
        <taxon>Lactobacillaceae</taxon>
        <taxon>Limosilactobacillus</taxon>
    </lineage>
</organism>
<keyword evidence="2" id="KW-0812">Transmembrane</keyword>
<evidence type="ECO:0000256" key="1">
    <source>
        <dbReference type="SAM" id="MobiDB-lite"/>
    </source>
</evidence>
<protein>
    <submittedName>
        <fullName evidence="3">Uncharacterized protein</fullName>
    </submittedName>
</protein>
<evidence type="ECO:0000313" key="3">
    <source>
        <dbReference type="EMBL" id="KRM00347.1"/>
    </source>
</evidence>
<evidence type="ECO:0000313" key="4">
    <source>
        <dbReference type="Proteomes" id="UP000051739"/>
    </source>
</evidence>
<keyword evidence="4" id="KW-1185">Reference proteome</keyword>
<reference evidence="3 4" key="1">
    <citation type="journal article" date="2015" name="Genome Announc.">
        <title>Expanding the biotechnology potential of lactobacilli through comparative genomics of 213 strains and associated genera.</title>
        <authorList>
            <person name="Sun Z."/>
            <person name="Harris H.M."/>
            <person name="McCann A."/>
            <person name="Guo C."/>
            <person name="Argimon S."/>
            <person name="Zhang W."/>
            <person name="Yang X."/>
            <person name="Jeffery I.B."/>
            <person name="Cooney J.C."/>
            <person name="Kagawa T.F."/>
            <person name="Liu W."/>
            <person name="Song Y."/>
            <person name="Salvetti E."/>
            <person name="Wrobel A."/>
            <person name="Rasinkangas P."/>
            <person name="Parkhill J."/>
            <person name="Rea M.C."/>
            <person name="O'Sullivan O."/>
            <person name="Ritari J."/>
            <person name="Douillard F.P."/>
            <person name="Paul Ross R."/>
            <person name="Yang R."/>
            <person name="Briner A.E."/>
            <person name="Felis G.E."/>
            <person name="de Vos W.M."/>
            <person name="Barrangou R."/>
            <person name="Klaenhammer T.R."/>
            <person name="Caufield P.W."/>
            <person name="Cui Y."/>
            <person name="Zhang H."/>
            <person name="O'Toole P.W."/>
        </authorList>
    </citation>
    <scope>NUCLEOTIDE SEQUENCE [LARGE SCALE GENOMIC DNA]</scope>
    <source>
        <strain evidence="3 4">DSM 16045</strain>
    </source>
</reference>
<dbReference type="AlphaFoldDB" id="A0A0R1V8R8"/>
<accession>A0A0R1V8R8</accession>
<keyword evidence="2" id="KW-0472">Membrane</keyword>
<feature type="region of interest" description="Disordered" evidence="1">
    <location>
        <begin position="42"/>
        <end position="65"/>
    </location>
</feature>
<feature type="compositionally biased region" description="Low complexity" evidence="1">
    <location>
        <begin position="47"/>
        <end position="60"/>
    </location>
</feature>
<keyword evidence="2" id="KW-1133">Transmembrane helix</keyword>
<name>A0A0R1V8R8_9LACO</name>
<sequence length="219" mass="24046">MKKLWFQNKKVWGWIIGVLVVITLIFDVVVFVSARETKNATQSLRNTTSTTMSTTQSGETTDSKNSITLSGESYKYTQKKTYTVNQTDSSWTDYADLTIKKVTLYRLSASQKIGYSGKSGNTIVVMDLSVAAKKDVDPLLNISSLSVDGQQADAAIVGGSDFSGDINAGVTKDGSLYYIFDSNDDLSNFTKGLRWKGEIFPADSNDTNTKEYDLSLDLS</sequence>
<proteinExistence type="predicted"/>
<dbReference type="RefSeq" id="WP_056938018.1">
    <property type="nucleotide sequence ID" value="NZ_AZFN01000036.1"/>
</dbReference>
<feature type="transmembrane region" description="Helical" evidence="2">
    <location>
        <begin position="12"/>
        <end position="34"/>
    </location>
</feature>
<dbReference type="EMBL" id="AZFN01000036">
    <property type="protein sequence ID" value="KRM00347.1"/>
    <property type="molecule type" value="Genomic_DNA"/>
</dbReference>
<gene>
    <name evidence="3" type="ORF">FC60_GL001247</name>
</gene>
<comment type="caution">
    <text evidence="3">The sequence shown here is derived from an EMBL/GenBank/DDBJ whole genome shotgun (WGS) entry which is preliminary data.</text>
</comment>
<dbReference type="Proteomes" id="UP000051739">
    <property type="component" value="Unassembled WGS sequence"/>
</dbReference>